<proteinExistence type="inferred from homology"/>
<dbReference type="STRING" id="537007.BLAHAN_05948"/>
<dbReference type="InterPro" id="IPR000600">
    <property type="entry name" value="ROK"/>
</dbReference>
<sequence>MAMTNYTEKVYLLLDVGGTQIKGAVFDEEGNRKTDISSYPSKSRESADVILDNFAFILRELMNTNPQAEIIGVGMAFPGPFDYEKGICQIQGLNKYDSIYGRALEPEMKKRIPEIENAKFGYLHDIEAFAVGEAWFGEMQDESKIVCLCIGTGTGTAFLKDKVPQKSGEGVPECGWLYWLPYKDSIIDDYISVRGLERICKEVFGEPKSGKELYDLCQKGDETALKAWKKFGDDIIAAILPVIEDFHPDAIIFGGQISKSFTYFGKEFAEECEKRNIKIHVQTETSEKAMQGLFVKMTRG</sequence>
<dbReference type="PANTHER" id="PTHR18964">
    <property type="entry name" value="ROK (REPRESSOR, ORF, KINASE) FAMILY"/>
    <property type="match status" value="1"/>
</dbReference>
<evidence type="ECO:0000256" key="1">
    <source>
        <dbReference type="ARBA" id="ARBA00006479"/>
    </source>
</evidence>
<dbReference type="eggNOG" id="COG1940">
    <property type="taxonomic scope" value="Bacteria"/>
</dbReference>
<dbReference type="AlphaFoldDB" id="C9L966"/>
<dbReference type="InterPro" id="IPR043129">
    <property type="entry name" value="ATPase_NBD"/>
</dbReference>
<accession>C9L966</accession>
<dbReference type="EMBL" id="ABYU02000027">
    <property type="protein sequence ID" value="EEX21212.1"/>
    <property type="molecule type" value="Genomic_DNA"/>
</dbReference>
<dbReference type="PANTHER" id="PTHR18964:SF149">
    <property type="entry name" value="BIFUNCTIONAL UDP-N-ACETYLGLUCOSAMINE 2-EPIMERASE_N-ACETYLMANNOSAMINE KINASE"/>
    <property type="match status" value="1"/>
</dbReference>
<organism evidence="2 3">
    <name type="scientific">Blautia hansenii DSM 20583</name>
    <dbReference type="NCBI Taxonomy" id="537007"/>
    <lineage>
        <taxon>Bacteria</taxon>
        <taxon>Bacillati</taxon>
        <taxon>Bacillota</taxon>
        <taxon>Clostridia</taxon>
        <taxon>Lachnospirales</taxon>
        <taxon>Lachnospiraceae</taxon>
        <taxon>Blautia</taxon>
    </lineage>
</organism>
<comment type="caution">
    <text evidence="2">The sequence shown here is derived from an EMBL/GenBank/DDBJ whole genome shotgun (WGS) entry which is preliminary data.</text>
</comment>
<dbReference type="Proteomes" id="UP000003755">
    <property type="component" value="Unassembled WGS sequence"/>
</dbReference>
<name>C9L966_BLAHA</name>
<reference evidence="2" key="1">
    <citation type="submission" date="2009-09" db="EMBL/GenBank/DDBJ databases">
        <authorList>
            <person name="Weinstock G."/>
            <person name="Sodergren E."/>
            <person name="Clifton S."/>
            <person name="Fulton L."/>
            <person name="Fulton B."/>
            <person name="Courtney L."/>
            <person name="Fronick C."/>
            <person name="Harrison M."/>
            <person name="Strong C."/>
            <person name="Farmer C."/>
            <person name="Delahaunty K."/>
            <person name="Markovic C."/>
            <person name="Hall O."/>
            <person name="Minx P."/>
            <person name="Tomlinson C."/>
            <person name="Mitreva M."/>
            <person name="Nelson J."/>
            <person name="Hou S."/>
            <person name="Wollam A."/>
            <person name="Pepin K.H."/>
            <person name="Johnson M."/>
            <person name="Bhonagiri V."/>
            <person name="Nash W.E."/>
            <person name="Warren W."/>
            <person name="Chinwalla A."/>
            <person name="Mardis E.R."/>
            <person name="Wilson R.K."/>
        </authorList>
    </citation>
    <scope>NUCLEOTIDE SEQUENCE [LARGE SCALE GENOMIC DNA]</scope>
    <source>
        <strain evidence="2">DSM 20583</strain>
    </source>
</reference>
<dbReference type="SUPFAM" id="SSF53067">
    <property type="entry name" value="Actin-like ATPase domain"/>
    <property type="match status" value="1"/>
</dbReference>
<evidence type="ECO:0000313" key="2">
    <source>
        <dbReference type="EMBL" id="EEX21212.1"/>
    </source>
</evidence>
<gene>
    <name evidence="2" type="ORF">BLAHAN_05948</name>
</gene>
<evidence type="ECO:0000313" key="3">
    <source>
        <dbReference type="Proteomes" id="UP000003755"/>
    </source>
</evidence>
<dbReference type="Pfam" id="PF00480">
    <property type="entry name" value="ROK"/>
    <property type="match status" value="1"/>
</dbReference>
<dbReference type="KEGG" id="bhan:CGC63_15035"/>
<keyword evidence="3" id="KW-1185">Reference proteome</keyword>
<protein>
    <submittedName>
        <fullName evidence="2">ROK family protein</fullName>
    </submittedName>
</protein>
<comment type="similarity">
    <text evidence="1">Belongs to the ROK (NagC/XylR) family.</text>
</comment>
<dbReference type="Gene3D" id="3.30.420.40">
    <property type="match status" value="2"/>
</dbReference>
<dbReference type="HOGENOM" id="CLU_036604_2_0_9"/>